<keyword evidence="12" id="KW-0843">Virulence</keyword>
<dbReference type="PANTHER" id="PTHR14218:SF15">
    <property type="entry name" value="TRIPEPTIDYL-PEPTIDASE 1"/>
    <property type="match status" value="1"/>
</dbReference>
<keyword evidence="19" id="KW-1185">Reference proteome</keyword>
<evidence type="ECO:0000256" key="6">
    <source>
        <dbReference type="ARBA" id="ARBA00022670"/>
    </source>
</evidence>
<dbReference type="GO" id="GO:0008240">
    <property type="term" value="F:tripeptidyl-peptidase activity"/>
    <property type="evidence" value="ECO:0007669"/>
    <property type="project" value="UniProtKB-EC"/>
</dbReference>
<dbReference type="Pfam" id="PF00082">
    <property type="entry name" value="Peptidase_S8"/>
    <property type="match status" value="1"/>
</dbReference>
<comment type="subcellular location">
    <subcellularLocation>
        <location evidence="3">Secreted</location>
        <location evidence="3">Extracellular space</location>
    </subcellularLocation>
</comment>
<evidence type="ECO:0000256" key="7">
    <source>
        <dbReference type="ARBA" id="ARBA00022723"/>
    </source>
</evidence>
<dbReference type="GO" id="GO:0006508">
    <property type="term" value="P:proteolysis"/>
    <property type="evidence" value="ECO:0007669"/>
    <property type="project" value="UniProtKB-KW"/>
</dbReference>
<feature type="active site" description="Charge relay system" evidence="15">
    <location>
        <position position="480"/>
    </location>
</feature>
<keyword evidence="5" id="KW-0964">Secreted</keyword>
<feature type="binding site" evidence="15">
    <location>
        <position position="542"/>
    </location>
    <ligand>
        <name>Ca(2+)</name>
        <dbReference type="ChEBI" id="CHEBI:29108"/>
    </ligand>
</feature>
<dbReference type="EMBL" id="AYKW01000008">
    <property type="protein sequence ID" value="PIL33241.1"/>
    <property type="molecule type" value="Genomic_DNA"/>
</dbReference>
<organism evidence="18 19">
    <name type="scientific">Ganoderma sinense ZZ0214-1</name>
    <dbReference type="NCBI Taxonomy" id="1077348"/>
    <lineage>
        <taxon>Eukaryota</taxon>
        <taxon>Fungi</taxon>
        <taxon>Dikarya</taxon>
        <taxon>Basidiomycota</taxon>
        <taxon>Agaricomycotina</taxon>
        <taxon>Agaricomycetes</taxon>
        <taxon>Polyporales</taxon>
        <taxon>Polyporaceae</taxon>
        <taxon>Ganoderma</taxon>
    </lineage>
</organism>
<evidence type="ECO:0000256" key="16">
    <source>
        <dbReference type="SAM" id="SignalP"/>
    </source>
</evidence>
<name>A0A2G8SHL8_9APHY</name>
<dbReference type="Gene3D" id="3.40.50.200">
    <property type="entry name" value="Peptidase S8/S53 domain"/>
    <property type="match status" value="1"/>
</dbReference>
<feature type="active site" description="Charge relay system" evidence="15">
    <location>
        <position position="287"/>
    </location>
</feature>
<evidence type="ECO:0000256" key="15">
    <source>
        <dbReference type="PROSITE-ProRule" id="PRU01032"/>
    </source>
</evidence>
<dbReference type="OrthoDB" id="409122at2759"/>
<evidence type="ECO:0000256" key="3">
    <source>
        <dbReference type="ARBA" id="ARBA00004239"/>
    </source>
</evidence>
<proteinExistence type="predicted"/>
<dbReference type="SUPFAM" id="SSF54897">
    <property type="entry name" value="Protease propeptides/inhibitors"/>
    <property type="match status" value="1"/>
</dbReference>
<dbReference type="SUPFAM" id="SSF52743">
    <property type="entry name" value="Subtilisin-like"/>
    <property type="match status" value="1"/>
</dbReference>
<evidence type="ECO:0000256" key="11">
    <source>
        <dbReference type="ARBA" id="ARBA00022837"/>
    </source>
</evidence>
<evidence type="ECO:0000256" key="10">
    <source>
        <dbReference type="ARBA" id="ARBA00022825"/>
    </source>
</evidence>
<feature type="chain" id="PRO_5013863110" description="tripeptidyl-peptidase II" evidence="16">
    <location>
        <begin position="18"/>
        <end position="563"/>
    </location>
</feature>
<dbReference type="InterPro" id="IPR036852">
    <property type="entry name" value="Peptidase_S8/S53_dom_sf"/>
</dbReference>
<feature type="active site" description="Charge relay system" evidence="15">
    <location>
        <position position="291"/>
    </location>
</feature>
<dbReference type="CDD" id="cd04056">
    <property type="entry name" value="Peptidases_S53"/>
    <property type="match status" value="1"/>
</dbReference>
<comment type="caution">
    <text evidence="18">The sequence shown here is derived from an EMBL/GenBank/DDBJ whole genome shotgun (WGS) entry which is preliminary data.</text>
</comment>
<protein>
    <recommendedName>
        <fullName evidence="4">tripeptidyl-peptidase II</fullName>
        <ecNumber evidence="4">3.4.14.10</ecNumber>
    </recommendedName>
</protein>
<evidence type="ECO:0000313" key="18">
    <source>
        <dbReference type="EMBL" id="PIL33241.1"/>
    </source>
</evidence>
<evidence type="ECO:0000256" key="13">
    <source>
        <dbReference type="ARBA" id="ARBA00023145"/>
    </source>
</evidence>
<keyword evidence="13" id="KW-0865">Zymogen</keyword>
<evidence type="ECO:0000256" key="9">
    <source>
        <dbReference type="ARBA" id="ARBA00022801"/>
    </source>
</evidence>
<accession>A0A2G8SHL8</accession>
<dbReference type="EC" id="3.4.14.10" evidence="4"/>
<keyword evidence="10 15" id="KW-0720">Serine protease</keyword>
<dbReference type="PROSITE" id="PS51695">
    <property type="entry name" value="SEDOLISIN"/>
    <property type="match status" value="1"/>
</dbReference>
<dbReference type="InterPro" id="IPR000209">
    <property type="entry name" value="Peptidase_S8/S53_dom"/>
</dbReference>
<dbReference type="CDD" id="cd11377">
    <property type="entry name" value="Pro-peptidase_S53"/>
    <property type="match status" value="1"/>
</dbReference>
<sequence length="563" mass="59470">MIASGFLLTSLVALAFCKPATRNLKLHEALEGPPAGYSLTGSADPNQTLKLRLSVTQSNIPELERKLYDVSTPSSHNYGKHLSKSEVQQLVAPAQDSVDAVNDWLKENGITAMPTSATGDAFSFEVPVSKANELFGADFSVFKHDDTGVEAVRTLSYSIPAELQGHLDFVHPTVTFPDPVGRLPFFRTPDQTTPSVQNSNNPPVPYACLSRITPACLQAIYNIPVTPATQLSNHLAVAGFIRQYANQDDLQTFLHDYRPDISVNTTFILRTLDGGSNPQNASQAGAEANLDTQYTVGVATGVPTEFISVGGKYIGSWLDLADLLLSQDHPPSVLTTSYSFNEPGLSPKVAQNLCNKYAQLGARGVSLLFSSGDGGVSGAQRKNCTTFIPTFPSTCPFITSVGASQGFPETAAALSAGGFSNVFGTPDYQSSAVRRYVAALGGANQGLYNVSGRAYPDVAAQGIRYRAVIAGREHLLDGTSASTPVFASIVALLNDRLVAKGKAPLGFLNPLLYSDAGQAALNDVVDGSNPGCGTSGFLARQGWDPVTGLGTPDFTKLARAVGV</sequence>
<dbReference type="SMART" id="SM00944">
    <property type="entry name" value="Pro-kuma_activ"/>
    <property type="match status" value="1"/>
</dbReference>
<comment type="function">
    <text evidence="2">Secreted tripeptidyl-peptidase which degrades proteins at acidic pHs and is involved in virulence.</text>
</comment>
<dbReference type="GO" id="GO:0046872">
    <property type="term" value="F:metal ion binding"/>
    <property type="evidence" value="ECO:0007669"/>
    <property type="project" value="UniProtKB-UniRule"/>
</dbReference>
<reference evidence="18 19" key="1">
    <citation type="journal article" date="2015" name="Sci. Rep.">
        <title>Chromosome-level genome map provides insights into diverse defense mechanisms in the medicinal fungus Ganoderma sinense.</title>
        <authorList>
            <person name="Zhu Y."/>
            <person name="Xu J."/>
            <person name="Sun C."/>
            <person name="Zhou S."/>
            <person name="Xu H."/>
            <person name="Nelson D.R."/>
            <person name="Qian J."/>
            <person name="Song J."/>
            <person name="Luo H."/>
            <person name="Xiang L."/>
            <person name="Li Y."/>
            <person name="Xu Z."/>
            <person name="Ji A."/>
            <person name="Wang L."/>
            <person name="Lu S."/>
            <person name="Hayward A."/>
            <person name="Sun W."/>
            <person name="Li X."/>
            <person name="Schwartz D.C."/>
            <person name="Wang Y."/>
            <person name="Chen S."/>
        </authorList>
    </citation>
    <scope>NUCLEOTIDE SEQUENCE [LARGE SCALE GENOMIC DNA]</scope>
    <source>
        <strain evidence="18 19">ZZ0214-1</strain>
    </source>
</reference>
<evidence type="ECO:0000256" key="5">
    <source>
        <dbReference type="ARBA" id="ARBA00022525"/>
    </source>
</evidence>
<keyword evidence="7 15" id="KW-0479">Metal-binding</keyword>
<dbReference type="InterPro" id="IPR030400">
    <property type="entry name" value="Sedolisin_dom"/>
</dbReference>
<feature type="binding site" evidence="15">
    <location>
        <position position="524"/>
    </location>
    <ligand>
        <name>Ca(2+)</name>
        <dbReference type="ChEBI" id="CHEBI:29108"/>
    </ligand>
</feature>
<keyword evidence="14" id="KW-0325">Glycoprotein</keyword>
<dbReference type="FunFam" id="3.40.50.200:FF:000015">
    <property type="entry name" value="Tripeptidyl peptidase A"/>
    <property type="match status" value="1"/>
</dbReference>
<keyword evidence="6 15" id="KW-0645">Protease</keyword>
<evidence type="ECO:0000313" key="19">
    <source>
        <dbReference type="Proteomes" id="UP000230002"/>
    </source>
</evidence>
<evidence type="ECO:0000256" key="2">
    <source>
        <dbReference type="ARBA" id="ARBA00002451"/>
    </source>
</evidence>
<feature type="signal peptide" evidence="16">
    <location>
        <begin position="1"/>
        <end position="17"/>
    </location>
</feature>
<dbReference type="Proteomes" id="UP000230002">
    <property type="component" value="Unassembled WGS sequence"/>
</dbReference>
<feature type="domain" description="Peptidase S53" evidence="17">
    <location>
        <begin position="211"/>
        <end position="563"/>
    </location>
</feature>
<evidence type="ECO:0000259" key="17">
    <source>
        <dbReference type="PROSITE" id="PS51695"/>
    </source>
</evidence>
<feature type="binding site" evidence="15">
    <location>
        <position position="523"/>
    </location>
    <ligand>
        <name>Ca(2+)</name>
        <dbReference type="ChEBI" id="CHEBI:29108"/>
    </ligand>
</feature>
<comment type="cofactor">
    <cofactor evidence="15">
        <name>Ca(2+)</name>
        <dbReference type="ChEBI" id="CHEBI:29108"/>
    </cofactor>
    <text evidence="15">Binds 1 Ca(2+) ion per subunit.</text>
</comment>
<dbReference type="STRING" id="1077348.A0A2G8SHL8"/>
<dbReference type="InterPro" id="IPR015366">
    <property type="entry name" value="S53_propep"/>
</dbReference>
<keyword evidence="11 15" id="KW-0106">Calcium</keyword>
<dbReference type="Pfam" id="PF09286">
    <property type="entry name" value="Pro-kuma_activ"/>
    <property type="match status" value="1"/>
</dbReference>
<gene>
    <name evidence="18" type="ORF">GSI_04691</name>
</gene>
<evidence type="ECO:0000256" key="1">
    <source>
        <dbReference type="ARBA" id="ARBA00001910"/>
    </source>
</evidence>
<dbReference type="InterPro" id="IPR050819">
    <property type="entry name" value="Tripeptidyl-peptidase_I"/>
</dbReference>
<dbReference type="PANTHER" id="PTHR14218">
    <property type="entry name" value="PROTEASE S8 TRIPEPTIDYL PEPTIDASE I CLN2"/>
    <property type="match status" value="1"/>
</dbReference>
<dbReference type="GO" id="GO:0004252">
    <property type="term" value="F:serine-type endopeptidase activity"/>
    <property type="evidence" value="ECO:0007669"/>
    <property type="project" value="UniProtKB-UniRule"/>
</dbReference>
<feature type="binding site" evidence="15">
    <location>
        <position position="544"/>
    </location>
    <ligand>
        <name>Ca(2+)</name>
        <dbReference type="ChEBI" id="CHEBI:29108"/>
    </ligand>
</feature>
<dbReference type="AlphaFoldDB" id="A0A2G8SHL8"/>
<evidence type="ECO:0000256" key="4">
    <source>
        <dbReference type="ARBA" id="ARBA00012462"/>
    </source>
</evidence>
<keyword evidence="9 15" id="KW-0378">Hydrolase</keyword>
<dbReference type="GO" id="GO:0005576">
    <property type="term" value="C:extracellular region"/>
    <property type="evidence" value="ECO:0007669"/>
    <property type="project" value="UniProtKB-SubCell"/>
</dbReference>
<evidence type="ECO:0000256" key="8">
    <source>
        <dbReference type="ARBA" id="ARBA00022729"/>
    </source>
</evidence>
<keyword evidence="8 16" id="KW-0732">Signal</keyword>
<comment type="catalytic activity">
    <reaction evidence="1">
        <text>Release of an N-terminal tripeptide from a polypeptide.</text>
        <dbReference type="EC" id="3.4.14.10"/>
    </reaction>
</comment>
<evidence type="ECO:0000256" key="12">
    <source>
        <dbReference type="ARBA" id="ARBA00023026"/>
    </source>
</evidence>
<evidence type="ECO:0000256" key="14">
    <source>
        <dbReference type="ARBA" id="ARBA00023180"/>
    </source>
</evidence>